<dbReference type="Proteomes" id="UP000196084">
    <property type="component" value="Unassembled WGS sequence"/>
</dbReference>
<feature type="domain" description="N-acetyltransferase" evidence="3">
    <location>
        <begin position="82"/>
        <end position="243"/>
    </location>
</feature>
<dbReference type="InterPro" id="IPR050832">
    <property type="entry name" value="Bact_Acetyltransf"/>
</dbReference>
<gene>
    <name evidence="4" type="ORF">B2G88_04825</name>
</gene>
<keyword evidence="2" id="KW-0012">Acyltransferase</keyword>
<dbReference type="EMBL" id="MWPH01000001">
    <property type="protein sequence ID" value="OVE86120.1"/>
    <property type="molecule type" value="Genomic_DNA"/>
</dbReference>
<dbReference type="RefSeq" id="WP_087714115.1">
    <property type="nucleotide sequence ID" value="NZ_MWPH01000001.1"/>
</dbReference>
<dbReference type="AlphaFoldDB" id="A0A202EDP7"/>
<dbReference type="GO" id="GO:0016747">
    <property type="term" value="F:acyltransferase activity, transferring groups other than amino-acyl groups"/>
    <property type="evidence" value="ECO:0007669"/>
    <property type="project" value="InterPro"/>
</dbReference>
<dbReference type="PANTHER" id="PTHR43877:SF2">
    <property type="entry name" value="AMINOALKYLPHOSPHONATE N-ACETYLTRANSFERASE-RELATED"/>
    <property type="match status" value="1"/>
</dbReference>
<organism evidence="4 5">
    <name type="scientific">Natronolimnobius baerhuensis</name>
    <dbReference type="NCBI Taxonomy" id="253108"/>
    <lineage>
        <taxon>Archaea</taxon>
        <taxon>Methanobacteriati</taxon>
        <taxon>Methanobacteriota</taxon>
        <taxon>Stenosarchaea group</taxon>
        <taxon>Halobacteria</taxon>
        <taxon>Halobacteriales</taxon>
        <taxon>Natrialbaceae</taxon>
        <taxon>Natronolimnobius</taxon>
    </lineage>
</organism>
<dbReference type="InterPro" id="IPR000182">
    <property type="entry name" value="GNAT_dom"/>
</dbReference>
<dbReference type="OrthoDB" id="55684at2157"/>
<dbReference type="InterPro" id="IPR016181">
    <property type="entry name" value="Acyl_CoA_acyltransferase"/>
</dbReference>
<evidence type="ECO:0000259" key="3">
    <source>
        <dbReference type="PROSITE" id="PS51186"/>
    </source>
</evidence>
<proteinExistence type="predicted"/>
<name>A0A202EDP7_9EURY</name>
<dbReference type="SUPFAM" id="SSF55729">
    <property type="entry name" value="Acyl-CoA N-acyltransferases (Nat)"/>
    <property type="match status" value="1"/>
</dbReference>
<dbReference type="PANTHER" id="PTHR43877">
    <property type="entry name" value="AMINOALKYLPHOSPHONATE N-ACETYLTRANSFERASE-RELATED-RELATED"/>
    <property type="match status" value="1"/>
</dbReference>
<keyword evidence="5" id="KW-1185">Reference proteome</keyword>
<dbReference type="Pfam" id="PF00583">
    <property type="entry name" value="Acetyltransf_1"/>
    <property type="match status" value="1"/>
</dbReference>
<accession>A0A202EDP7</accession>
<sequence length="243" mass="27457">MGASDRPTFASDASRQIYEYVERHGTVDRDKLLEFVALPAGEFRTHLEGLISDGYLEEDDGTLRIAVEFGAVEEYDIDDLEFTIRPAHHDDFDGLIETIRDVTAAETYVVAESIAEELLYENAIMRHNSVRSRMFFVATVEGEVVGWTHLELPQIDRLQGTAQQTVGVRQAYQGHGIGSTLLERGIEWAEANGFRKVYNSVPVTNEHALAFLAHRGWDTEAIRRDHYVVGDELVDEVMMAREL</sequence>
<evidence type="ECO:0000256" key="1">
    <source>
        <dbReference type="ARBA" id="ARBA00022679"/>
    </source>
</evidence>
<protein>
    <submittedName>
        <fullName evidence="4">GNAT family N-acetyltransferase</fullName>
    </submittedName>
</protein>
<keyword evidence="1 4" id="KW-0808">Transferase</keyword>
<dbReference type="CDD" id="cd04301">
    <property type="entry name" value="NAT_SF"/>
    <property type="match status" value="1"/>
</dbReference>
<comment type="caution">
    <text evidence="4">The sequence shown here is derived from an EMBL/GenBank/DDBJ whole genome shotgun (WGS) entry which is preliminary data.</text>
</comment>
<evidence type="ECO:0000313" key="5">
    <source>
        <dbReference type="Proteomes" id="UP000196084"/>
    </source>
</evidence>
<dbReference type="Gene3D" id="3.40.630.30">
    <property type="match status" value="1"/>
</dbReference>
<reference evidence="4 5" key="1">
    <citation type="submission" date="2017-02" db="EMBL/GenBank/DDBJ databases">
        <title>Natronthermophilus aegyptiacus gen. nov.,sp. nov., an aerobic, extremely halophilic alkalithermophilic archaeon isolated from the athalassohaline Wadi An Natrun, Egypt.</title>
        <authorList>
            <person name="Zhao B."/>
        </authorList>
    </citation>
    <scope>NUCLEOTIDE SEQUENCE [LARGE SCALE GENOMIC DNA]</scope>
    <source>
        <strain evidence="4 5">CGMCC 1.3597</strain>
    </source>
</reference>
<dbReference type="PROSITE" id="PS51186">
    <property type="entry name" value="GNAT"/>
    <property type="match status" value="1"/>
</dbReference>
<evidence type="ECO:0000256" key="2">
    <source>
        <dbReference type="ARBA" id="ARBA00023315"/>
    </source>
</evidence>
<evidence type="ECO:0000313" key="4">
    <source>
        <dbReference type="EMBL" id="OVE86120.1"/>
    </source>
</evidence>